<accession>A0ACB9IL55</accession>
<sequence>MNTASVETADILRGMGIMYRHLVCTKNLTDIKDRGVHQRNRAVEHIHHHKVDGVYFADDDNVYSLQLFETMREISYSSSIGFFGEMENPAANQLPEADSLPDGFVDSSAESPTSSPPTPDQVADYKEEKLVEVDSRPDLVVDDFQSCEGDDGSAEQARIFPVELSEDVSCDTQKLVETPLEDCKDESDVGSPDFVSENVEQETAPSVDENKHAGETCQNSGKSTEQGVEMQAAHVQGTLSSESSGTSRKDTSEVKRKSAKRTFKSEKEFLEFTLGYQKVLSERDAAISMRDKLESLCRELQRQNKMLMDECKRVSTESQNLRLELSNKFQEAIKDVTIKLEEQRDDSLTQLKENEMLRNQLKQKEDQIVLIEQQHAHQLKQKTLELQIADLKIQQHEEKVVKEQSQMKMYAEQVSQLLATEKNLRLQLTSDGEKFQQFQDALVKSNQVFETFKQEIEKMTKSIKELKKENTFLKSKTEKSDITLIQLVEERERMKKQLEKTKNQKEKLESLCRSLQAERKQNPAGQSNADSVPV</sequence>
<evidence type="ECO:0000313" key="1">
    <source>
        <dbReference type="EMBL" id="KAI3808989.1"/>
    </source>
</evidence>
<proteinExistence type="predicted"/>
<dbReference type="EMBL" id="CM042025">
    <property type="protein sequence ID" value="KAI3808989.1"/>
    <property type="molecule type" value="Genomic_DNA"/>
</dbReference>
<dbReference type="Proteomes" id="UP001056120">
    <property type="component" value="Linkage Group LG08"/>
</dbReference>
<protein>
    <submittedName>
        <fullName evidence="1">Uncharacterized protein</fullName>
    </submittedName>
</protein>
<evidence type="ECO:0000313" key="2">
    <source>
        <dbReference type="Proteomes" id="UP001056120"/>
    </source>
</evidence>
<reference evidence="2" key="1">
    <citation type="journal article" date="2022" name="Mol. Ecol. Resour.">
        <title>The genomes of chicory, endive, great burdock and yacon provide insights into Asteraceae palaeo-polyploidization history and plant inulin production.</title>
        <authorList>
            <person name="Fan W."/>
            <person name="Wang S."/>
            <person name="Wang H."/>
            <person name="Wang A."/>
            <person name="Jiang F."/>
            <person name="Liu H."/>
            <person name="Zhao H."/>
            <person name="Xu D."/>
            <person name="Zhang Y."/>
        </authorList>
    </citation>
    <scope>NUCLEOTIDE SEQUENCE [LARGE SCALE GENOMIC DNA]</scope>
    <source>
        <strain evidence="2">cv. Yunnan</strain>
    </source>
</reference>
<name>A0ACB9IL55_9ASTR</name>
<organism evidence="1 2">
    <name type="scientific">Smallanthus sonchifolius</name>
    <dbReference type="NCBI Taxonomy" id="185202"/>
    <lineage>
        <taxon>Eukaryota</taxon>
        <taxon>Viridiplantae</taxon>
        <taxon>Streptophyta</taxon>
        <taxon>Embryophyta</taxon>
        <taxon>Tracheophyta</taxon>
        <taxon>Spermatophyta</taxon>
        <taxon>Magnoliopsida</taxon>
        <taxon>eudicotyledons</taxon>
        <taxon>Gunneridae</taxon>
        <taxon>Pentapetalae</taxon>
        <taxon>asterids</taxon>
        <taxon>campanulids</taxon>
        <taxon>Asterales</taxon>
        <taxon>Asteraceae</taxon>
        <taxon>Asteroideae</taxon>
        <taxon>Heliantheae alliance</taxon>
        <taxon>Millerieae</taxon>
        <taxon>Smallanthus</taxon>
    </lineage>
</organism>
<reference evidence="1 2" key="2">
    <citation type="journal article" date="2022" name="Mol. Ecol. Resour.">
        <title>The genomes of chicory, endive, great burdock and yacon provide insights into Asteraceae paleo-polyploidization history and plant inulin production.</title>
        <authorList>
            <person name="Fan W."/>
            <person name="Wang S."/>
            <person name="Wang H."/>
            <person name="Wang A."/>
            <person name="Jiang F."/>
            <person name="Liu H."/>
            <person name="Zhao H."/>
            <person name="Xu D."/>
            <person name="Zhang Y."/>
        </authorList>
    </citation>
    <scope>NUCLEOTIDE SEQUENCE [LARGE SCALE GENOMIC DNA]</scope>
    <source>
        <strain evidence="2">cv. Yunnan</strain>
        <tissue evidence="1">Leaves</tissue>
    </source>
</reference>
<keyword evidence="2" id="KW-1185">Reference proteome</keyword>
<gene>
    <name evidence="1" type="ORF">L1987_24953</name>
</gene>
<comment type="caution">
    <text evidence="1">The sequence shown here is derived from an EMBL/GenBank/DDBJ whole genome shotgun (WGS) entry which is preliminary data.</text>
</comment>